<organism evidence="3 4">
    <name type="scientific">Alicyclobacillus mengziensis</name>
    <dbReference type="NCBI Taxonomy" id="2931921"/>
    <lineage>
        <taxon>Bacteria</taxon>
        <taxon>Bacillati</taxon>
        <taxon>Bacillota</taxon>
        <taxon>Bacilli</taxon>
        <taxon>Bacillales</taxon>
        <taxon>Alicyclobacillaceae</taxon>
        <taxon>Alicyclobacillus</taxon>
    </lineage>
</organism>
<dbReference type="EMBL" id="CP071182">
    <property type="protein sequence ID" value="QSO47057.1"/>
    <property type="molecule type" value="Genomic_DNA"/>
</dbReference>
<evidence type="ECO:0000259" key="2">
    <source>
        <dbReference type="Pfam" id="PF09992"/>
    </source>
</evidence>
<dbReference type="InterPro" id="IPR018711">
    <property type="entry name" value="NAGPA"/>
</dbReference>
<name>A0A9X7Z667_9BACL</name>
<dbReference type="RefSeq" id="WP_206656421.1">
    <property type="nucleotide sequence ID" value="NZ_CP071182.1"/>
</dbReference>
<keyword evidence="3" id="KW-0326">Glycosidase</keyword>
<keyword evidence="3" id="KW-0378">Hydrolase</keyword>
<dbReference type="GO" id="GO:0016798">
    <property type="term" value="F:hydrolase activity, acting on glycosyl bonds"/>
    <property type="evidence" value="ECO:0007669"/>
    <property type="project" value="UniProtKB-KW"/>
</dbReference>
<dbReference type="PANTHER" id="PTHR40446:SF2">
    <property type="entry name" value="N-ACETYLGLUCOSAMINE-1-PHOSPHODIESTER ALPHA-N-ACETYLGLUCOSAMINIDASE"/>
    <property type="match status" value="1"/>
</dbReference>
<evidence type="ECO:0000313" key="3">
    <source>
        <dbReference type="EMBL" id="QSO47057.1"/>
    </source>
</evidence>
<gene>
    <name evidence="3" type="ORF">JZ786_22025</name>
</gene>
<dbReference type="Pfam" id="PF09992">
    <property type="entry name" value="NAGPA"/>
    <property type="match status" value="1"/>
</dbReference>
<dbReference type="KEGG" id="afx:JZ786_22025"/>
<keyword evidence="1" id="KW-0472">Membrane</keyword>
<dbReference type="AlphaFoldDB" id="A0A9X7Z667"/>
<keyword evidence="1" id="KW-1133">Transmembrane helix</keyword>
<evidence type="ECO:0000256" key="1">
    <source>
        <dbReference type="SAM" id="Phobius"/>
    </source>
</evidence>
<evidence type="ECO:0000313" key="4">
    <source>
        <dbReference type="Proteomes" id="UP000663505"/>
    </source>
</evidence>
<sequence>MKRTILFLIYVYISCSILIFHGPFQAFRHYFIDIFTTSMHGYLLRPLSMYTLSEAEIRKDTPNLINVTKASSSKQVKANYTNVNSSQITLETYKAPMFTADVMLVRDPKRVQVAVTKYNGNVGQTVSDMVTENHAIAGINAGAFRDTGWQGTGGLPQGITIVNGKVVTGLPSGNEPVIALTAKGALIVGPYTLTQLKQMHVTQAVTFGPVLVQNGKDMVQGNGGWGYAPRTAIGQTANGTIILVVTDGRYIHGPNNLGASIQDMAQLMLHYGAVVAANLDGGSSTTMFYHGKLVNQPSDVLGEREVATSVIVK</sequence>
<feature type="domain" description="Phosphodiester glycosidase" evidence="2">
    <location>
        <begin position="133"/>
        <end position="312"/>
    </location>
</feature>
<proteinExistence type="predicted"/>
<protein>
    <submittedName>
        <fullName evidence="3">Phosphodiester glycosidase family protein</fullName>
    </submittedName>
</protein>
<reference evidence="3 4" key="1">
    <citation type="submission" date="2021-02" db="EMBL/GenBank/DDBJ databases">
        <title>Alicyclobacillus curvatus sp. nov. and Alicyclobacillus mengziensis sp. nov., two acidophilic bacteria isolated from acid mine drainage.</title>
        <authorList>
            <person name="Huang Y."/>
        </authorList>
    </citation>
    <scope>NUCLEOTIDE SEQUENCE [LARGE SCALE GENOMIC DNA]</scope>
    <source>
        <strain evidence="3 4">S30H14</strain>
    </source>
</reference>
<keyword evidence="1" id="KW-0812">Transmembrane</keyword>
<keyword evidence="4" id="KW-1185">Reference proteome</keyword>
<accession>A0A9X7Z667</accession>
<feature type="transmembrane region" description="Helical" evidence="1">
    <location>
        <begin position="7"/>
        <end position="24"/>
    </location>
</feature>
<dbReference type="PANTHER" id="PTHR40446">
    <property type="entry name" value="N-ACETYLGLUCOSAMINE-1-PHOSPHODIESTER ALPHA-N-ACETYLGLUCOSAMINIDASE"/>
    <property type="match status" value="1"/>
</dbReference>
<dbReference type="Proteomes" id="UP000663505">
    <property type="component" value="Chromosome"/>
</dbReference>